<protein>
    <recommendedName>
        <fullName evidence="2">Minor capsid protein P11 C-terminal conserved region domain-containing protein</fullName>
    </recommendedName>
</protein>
<evidence type="ECO:0000313" key="3">
    <source>
        <dbReference type="EMBL" id="QHU28070.1"/>
    </source>
</evidence>
<feature type="domain" description="Minor capsid protein P11 C-terminal conserved region" evidence="2">
    <location>
        <begin position="89"/>
        <end position="166"/>
    </location>
</feature>
<accession>A0A6C0LCK7</accession>
<dbReference type="AlphaFoldDB" id="A0A6C0LCK7"/>
<dbReference type="EMBL" id="MN740468">
    <property type="protein sequence ID" value="QHU28070.1"/>
    <property type="molecule type" value="Genomic_DNA"/>
</dbReference>
<feature type="region of interest" description="Disordered" evidence="1">
    <location>
        <begin position="44"/>
        <end position="82"/>
    </location>
</feature>
<sequence>MKVSQTMKLGLVLGGIVLVAVVMNNYSSSKMFVGEGMEQLKGSLGVQGPLADGGPMGVSKHSAGGDAQPVESLQARHPASQGTYTETTLSSSELLPKGELGASWASVNPGSVADLKGQNFLQAGYHTNTAIGGVLQTNRNPSYDIRIQPMNPQGSVGPFLNSTIEAPAFPTGI</sequence>
<name>A0A6C0LCK7_9ZZZZ</name>
<dbReference type="InterPro" id="IPR055730">
    <property type="entry name" value="P11_C"/>
</dbReference>
<organism evidence="3">
    <name type="scientific">viral metagenome</name>
    <dbReference type="NCBI Taxonomy" id="1070528"/>
    <lineage>
        <taxon>unclassified sequences</taxon>
        <taxon>metagenomes</taxon>
        <taxon>organismal metagenomes</taxon>
    </lineage>
</organism>
<evidence type="ECO:0000256" key="1">
    <source>
        <dbReference type="SAM" id="MobiDB-lite"/>
    </source>
</evidence>
<proteinExistence type="predicted"/>
<dbReference type="Pfam" id="PF23983">
    <property type="entry name" value="P11_C"/>
    <property type="match status" value="1"/>
</dbReference>
<evidence type="ECO:0000259" key="2">
    <source>
        <dbReference type="Pfam" id="PF23983"/>
    </source>
</evidence>
<reference evidence="3" key="1">
    <citation type="journal article" date="2020" name="Nature">
        <title>Giant virus diversity and host interactions through global metagenomics.</title>
        <authorList>
            <person name="Schulz F."/>
            <person name="Roux S."/>
            <person name="Paez-Espino D."/>
            <person name="Jungbluth S."/>
            <person name="Walsh D.A."/>
            <person name="Denef V.J."/>
            <person name="McMahon K.D."/>
            <person name="Konstantinidis K.T."/>
            <person name="Eloe-Fadrosh E.A."/>
            <person name="Kyrpides N.C."/>
            <person name="Woyke T."/>
        </authorList>
    </citation>
    <scope>NUCLEOTIDE SEQUENCE</scope>
    <source>
        <strain evidence="3">GVMAG-M-3300027770-17</strain>
    </source>
</reference>